<evidence type="ECO:0000256" key="7">
    <source>
        <dbReference type="RuleBase" id="RU004182"/>
    </source>
</evidence>
<dbReference type="InterPro" id="IPR018394">
    <property type="entry name" value="DNA_photolyase_1_CS_C"/>
</dbReference>
<reference evidence="9 10" key="1">
    <citation type="submission" date="2018-04" db="EMBL/GenBank/DDBJ databases">
        <title>Halococcoides cellulosivorans gen. nov., sp. nov., an extremely halophilic cellulose-utilizing haloarchaeon from hypersaline lakes.</title>
        <authorList>
            <person name="Sorokin D.Y."/>
            <person name="Toshchakov S.V."/>
            <person name="Samarov N.I."/>
            <person name="Korzhenkov A."/>
            <person name="Kublanov I.V."/>
        </authorList>
    </citation>
    <scope>NUCLEOTIDE SEQUENCE [LARGE SCALE GENOMIC DNA]</scope>
    <source>
        <strain evidence="9 10">HArcel1</strain>
    </source>
</reference>
<proteinExistence type="inferred from homology"/>
<evidence type="ECO:0000256" key="3">
    <source>
        <dbReference type="ARBA" id="ARBA00022827"/>
    </source>
</evidence>
<dbReference type="FunFam" id="1.10.579.10:FF:000003">
    <property type="entry name" value="Deoxyribodipyrimidine photo-lyase"/>
    <property type="match status" value="1"/>
</dbReference>
<dbReference type="PANTHER" id="PTHR11455">
    <property type="entry name" value="CRYPTOCHROME"/>
    <property type="match status" value="1"/>
</dbReference>
<feature type="binding site" evidence="5">
    <location>
        <position position="262"/>
    </location>
    <ligand>
        <name>FAD</name>
        <dbReference type="ChEBI" id="CHEBI:57692"/>
    </ligand>
</feature>
<dbReference type="PRINTS" id="PR00147">
    <property type="entry name" value="DNAPHOTLYASE"/>
</dbReference>
<accession>A0A2R4X0N8</accession>
<dbReference type="GO" id="GO:0003904">
    <property type="term" value="F:deoxyribodipyrimidine photo-lyase activity"/>
    <property type="evidence" value="ECO:0007669"/>
    <property type="project" value="TreeGrafter"/>
</dbReference>
<comment type="cofactor">
    <cofactor evidence="1">
        <name>(6R)-5,10-methylene-5,6,7,8-tetrahydrofolate</name>
        <dbReference type="ChEBI" id="CHEBI:15636"/>
    </cofactor>
</comment>
<gene>
    <name evidence="9" type="ORF">HARCEL1_06400</name>
</gene>
<dbReference type="GO" id="GO:0003677">
    <property type="term" value="F:DNA binding"/>
    <property type="evidence" value="ECO:0007669"/>
    <property type="project" value="TreeGrafter"/>
</dbReference>
<dbReference type="InterPro" id="IPR036134">
    <property type="entry name" value="Crypto/Photolyase_FAD-like_sf"/>
</dbReference>
<dbReference type="GeneID" id="36512121"/>
<feature type="binding site" evidence="5">
    <location>
        <begin position="222"/>
        <end position="226"/>
    </location>
    <ligand>
        <name>FAD</name>
        <dbReference type="ChEBI" id="CHEBI:57692"/>
    </ligand>
</feature>
<evidence type="ECO:0000256" key="1">
    <source>
        <dbReference type="ARBA" id="ARBA00001932"/>
    </source>
</evidence>
<evidence type="ECO:0000256" key="2">
    <source>
        <dbReference type="ARBA" id="ARBA00022630"/>
    </source>
</evidence>
<comment type="similarity">
    <text evidence="7">Belongs to the DNA photolyase family.</text>
</comment>
<feature type="site" description="Electron transfer via tryptophanyl radical" evidence="6">
    <location>
        <position position="372"/>
    </location>
</feature>
<feature type="binding site" evidence="5">
    <location>
        <position position="210"/>
    </location>
    <ligand>
        <name>FAD</name>
        <dbReference type="ChEBI" id="CHEBI:57692"/>
    </ligand>
</feature>
<dbReference type="Proteomes" id="UP000244727">
    <property type="component" value="Chromosome"/>
</dbReference>
<feature type="binding site" evidence="5">
    <location>
        <begin position="265"/>
        <end position="272"/>
    </location>
    <ligand>
        <name>FAD</name>
        <dbReference type="ChEBI" id="CHEBI:57692"/>
    </ligand>
</feature>
<dbReference type="InterPro" id="IPR006050">
    <property type="entry name" value="DNA_photolyase_N"/>
</dbReference>
<dbReference type="AlphaFoldDB" id="A0A2R4X0N8"/>
<keyword evidence="10" id="KW-1185">Reference proteome</keyword>
<dbReference type="Gene3D" id="3.40.50.620">
    <property type="entry name" value="HUPs"/>
    <property type="match status" value="1"/>
</dbReference>
<dbReference type="EMBL" id="CP028858">
    <property type="protein sequence ID" value="AWB27357.1"/>
    <property type="molecule type" value="Genomic_DNA"/>
</dbReference>
<name>A0A2R4X0N8_9EURY</name>
<comment type="cofactor">
    <cofactor evidence="5">
        <name>FAD</name>
        <dbReference type="ChEBI" id="CHEBI:57692"/>
    </cofactor>
    <text evidence="5">Binds 1 FAD per subunit.</text>
</comment>
<evidence type="ECO:0000313" key="9">
    <source>
        <dbReference type="EMBL" id="AWB27357.1"/>
    </source>
</evidence>
<keyword evidence="4 7" id="KW-0157">Chromophore</keyword>
<dbReference type="Gene3D" id="1.25.40.80">
    <property type="match status" value="1"/>
</dbReference>
<organism evidence="9 10">
    <name type="scientific">Halococcoides cellulosivorans</name>
    <dbReference type="NCBI Taxonomy" id="1679096"/>
    <lineage>
        <taxon>Archaea</taxon>
        <taxon>Methanobacteriati</taxon>
        <taxon>Methanobacteriota</taxon>
        <taxon>Stenosarchaea group</taxon>
        <taxon>Halobacteria</taxon>
        <taxon>Halobacteriales</taxon>
        <taxon>Haloarculaceae</taxon>
        <taxon>Halococcoides</taxon>
    </lineage>
</organism>
<sequence>MRIHWHRDDLRVDDNAALAADDGPFLGLFVFDPELMDYAGAARLRFLYDAVASLRKTYREHGGTLLVERGDPRTLVPRLASTHDADLVTWARGHSGLARERDAAVRRALDERGIDREAVEDDLLQAPGTITTNDGDPYQVFTYFSKKWHDRPVEDPHAAPDADRFVDADGEMPTRDALDLEPPDAEVPAATERAARDRLATFCDGPIYEYADARDYPAGDGSSRLSPYLAFGLIGPREVYRETEEARAAAPDGDAEESVFEFQDQLAWREFYRHVLYFEPSVVTENFKEYARPIMWREDSDGLEAWKHGETGYPIVDAGMRQLLAEGWMHNRVRMIVAAFLTKDLLIDWYEGYQWFRERLIDHDTANDNGGWQWAASTGTDAQPYFRIFNPTTQCERHDPDGEYVREYVPELREVSTETIHEWPDLDQSTRDRIDTAYPDPIVDHADARERALATFERARGDE</sequence>
<dbReference type="PROSITE" id="PS51645">
    <property type="entry name" value="PHR_CRY_ALPHA_BETA"/>
    <property type="match status" value="1"/>
</dbReference>
<feature type="binding site" evidence="5">
    <location>
        <begin position="362"/>
        <end position="364"/>
    </location>
    <ligand>
        <name>FAD</name>
        <dbReference type="ChEBI" id="CHEBI:57692"/>
    </ligand>
</feature>
<feature type="domain" description="Photolyase/cryptochrome alpha/beta" evidence="8">
    <location>
        <begin position="1"/>
        <end position="124"/>
    </location>
</feature>
<dbReference type="SUPFAM" id="SSF48173">
    <property type="entry name" value="Cryptochrome/photolyase FAD-binding domain"/>
    <property type="match status" value="1"/>
</dbReference>
<dbReference type="GO" id="GO:0071949">
    <property type="term" value="F:FAD binding"/>
    <property type="evidence" value="ECO:0007669"/>
    <property type="project" value="TreeGrafter"/>
</dbReference>
<dbReference type="InterPro" id="IPR014729">
    <property type="entry name" value="Rossmann-like_a/b/a_fold"/>
</dbReference>
<dbReference type="Pfam" id="PF03441">
    <property type="entry name" value="FAD_binding_7"/>
    <property type="match status" value="1"/>
</dbReference>
<dbReference type="RefSeq" id="WP_108381726.1">
    <property type="nucleotide sequence ID" value="NZ_CP028858.1"/>
</dbReference>
<evidence type="ECO:0000256" key="4">
    <source>
        <dbReference type="ARBA" id="ARBA00022991"/>
    </source>
</evidence>
<evidence type="ECO:0000259" key="8">
    <source>
        <dbReference type="PROSITE" id="PS51645"/>
    </source>
</evidence>
<dbReference type="GO" id="GO:0006950">
    <property type="term" value="P:response to stress"/>
    <property type="evidence" value="ECO:0007669"/>
    <property type="project" value="UniProtKB-ARBA"/>
</dbReference>
<keyword evidence="3 5" id="KW-0274">FAD</keyword>
<dbReference type="InterPro" id="IPR005101">
    <property type="entry name" value="Cryptochr/Photolyase_FAD-bd"/>
</dbReference>
<dbReference type="Pfam" id="PF00875">
    <property type="entry name" value="DNA_photolyase"/>
    <property type="match status" value="1"/>
</dbReference>
<dbReference type="PANTHER" id="PTHR11455:SF9">
    <property type="entry name" value="CRYPTOCHROME CIRCADIAN CLOCK 5 ISOFORM X1"/>
    <property type="match status" value="1"/>
</dbReference>
<dbReference type="GO" id="GO:0006139">
    <property type="term" value="P:nucleobase-containing compound metabolic process"/>
    <property type="evidence" value="ECO:0007669"/>
    <property type="project" value="UniProtKB-ARBA"/>
</dbReference>
<dbReference type="PROSITE" id="PS00394">
    <property type="entry name" value="DNA_PHOTOLYASES_1_1"/>
    <property type="match status" value="1"/>
</dbReference>
<dbReference type="InterPro" id="IPR002081">
    <property type="entry name" value="Cryptochrome/DNA_photolyase_1"/>
</dbReference>
<dbReference type="KEGG" id="harc:HARCEL1_06400"/>
<keyword evidence="2 5" id="KW-0285">Flavoprotein</keyword>
<keyword evidence="9" id="KW-0456">Lyase</keyword>
<evidence type="ECO:0000313" key="10">
    <source>
        <dbReference type="Proteomes" id="UP000244727"/>
    </source>
</evidence>
<evidence type="ECO:0000256" key="5">
    <source>
        <dbReference type="PIRSR" id="PIRSR602081-1"/>
    </source>
</evidence>
<evidence type="ECO:0000256" key="6">
    <source>
        <dbReference type="PIRSR" id="PIRSR602081-2"/>
    </source>
</evidence>
<dbReference type="SUPFAM" id="SSF52425">
    <property type="entry name" value="Cryptochrome/photolyase, N-terminal domain"/>
    <property type="match status" value="1"/>
</dbReference>
<dbReference type="Gene3D" id="1.10.579.10">
    <property type="entry name" value="DNA Cyclobutane Dipyrimidine Photolyase, subunit A, domain 3"/>
    <property type="match status" value="1"/>
</dbReference>
<dbReference type="InterPro" id="IPR036155">
    <property type="entry name" value="Crypto/Photolyase_N_sf"/>
</dbReference>
<feature type="site" description="Electron transfer via tryptophanyl radical" evidence="6">
    <location>
        <position position="349"/>
    </location>
</feature>
<protein>
    <submittedName>
        <fullName evidence="9">Deoxyribodipyrimidine photo-lyase</fullName>
    </submittedName>
</protein>
<feature type="site" description="Electron transfer via tryptophanyl radical" evidence="6">
    <location>
        <position position="296"/>
    </location>
</feature>